<reference evidence="11" key="1">
    <citation type="submission" date="2023-09" db="EMBL/GenBank/DDBJ databases">
        <title>Genomes of two closely related lineages of the louse Polyplax serrata with different host specificities.</title>
        <authorList>
            <person name="Martinu J."/>
            <person name="Tarabai H."/>
            <person name="Stefka J."/>
            <person name="Hypsa V."/>
        </authorList>
    </citation>
    <scope>NUCLEOTIDE SEQUENCE [LARGE SCALE GENOMIC DNA]</scope>
    <source>
        <strain evidence="11">98ZLc_SE</strain>
    </source>
</reference>
<comment type="subcellular location">
    <subcellularLocation>
        <location evidence="9">Cell inner membrane</location>
    </subcellularLocation>
    <subcellularLocation>
        <location evidence="2">Membrane</location>
        <topology evidence="2">Multi-pass membrane protein</topology>
    </subcellularLocation>
</comment>
<dbReference type="PRINTS" id="PR01386">
    <property type="entry name" value="CCMCBIOGNSIS"/>
</dbReference>
<dbReference type="InterPro" id="IPR003557">
    <property type="entry name" value="Cyt_c_biogenesis_CcmC"/>
</dbReference>
<keyword evidence="6 9" id="KW-0201">Cytochrome c-type biogenesis</keyword>
<feature type="transmembrane region" description="Helical" evidence="9">
    <location>
        <begin position="65"/>
        <end position="85"/>
    </location>
</feature>
<evidence type="ECO:0000256" key="6">
    <source>
        <dbReference type="ARBA" id="ARBA00022748"/>
    </source>
</evidence>
<accession>A0ABZ2GWZ4</accession>
<organism evidence="11 12">
    <name type="scientific">Candidatus Legionella polyplacis</name>
    <dbReference type="NCBI Taxonomy" id="2005262"/>
    <lineage>
        <taxon>Bacteria</taxon>
        <taxon>Pseudomonadati</taxon>
        <taxon>Pseudomonadota</taxon>
        <taxon>Gammaproteobacteria</taxon>
        <taxon>Legionellales</taxon>
        <taxon>Legionellaceae</taxon>
        <taxon>Legionella</taxon>
    </lineage>
</organism>
<evidence type="ECO:0000313" key="12">
    <source>
        <dbReference type="Proteomes" id="UP001368618"/>
    </source>
</evidence>
<dbReference type="EMBL" id="CP135137">
    <property type="protein sequence ID" value="WWR11640.1"/>
    <property type="molecule type" value="Genomic_DNA"/>
</dbReference>
<dbReference type="PANTHER" id="PTHR30071">
    <property type="entry name" value="HEME EXPORTER PROTEIN C"/>
    <property type="match status" value="1"/>
</dbReference>
<comment type="similarity">
    <text evidence="3 9">Belongs to the CcmC/CycZ/HelC family.</text>
</comment>
<gene>
    <name evidence="9 11" type="primary">ccmC</name>
    <name evidence="11" type="ORF">RQL39_00510</name>
</gene>
<evidence type="ECO:0000256" key="5">
    <source>
        <dbReference type="ARBA" id="ARBA00022692"/>
    </source>
</evidence>
<feature type="domain" description="Cytochrome c assembly protein" evidence="10">
    <location>
        <begin position="9"/>
        <end position="186"/>
    </location>
</feature>
<proteinExistence type="inferred from homology"/>
<feature type="transmembrane region" description="Helical" evidence="9">
    <location>
        <begin position="160"/>
        <end position="183"/>
    </location>
</feature>
<evidence type="ECO:0000256" key="3">
    <source>
        <dbReference type="ARBA" id="ARBA00005840"/>
    </source>
</evidence>
<feature type="transmembrane region" description="Helical" evidence="9">
    <location>
        <begin position="203"/>
        <end position="223"/>
    </location>
</feature>
<evidence type="ECO:0000256" key="8">
    <source>
        <dbReference type="ARBA" id="ARBA00023136"/>
    </source>
</evidence>
<feature type="transmembrane region" description="Helical" evidence="9">
    <location>
        <begin position="135"/>
        <end position="153"/>
    </location>
</feature>
<evidence type="ECO:0000256" key="9">
    <source>
        <dbReference type="RuleBase" id="RU364092"/>
    </source>
</evidence>
<evidence type="ECO:0000313" key="11">
    <source>
        <dbReference type="EMBL" id="WWR11640.1"/>
    </source>
</evidence>
<keyword evidence="5 9" id="KW-0812">Transmembrane</keyword>
<keyword evidence="7 9" id="KW-1133">Transmembrane helix</keyword>
<dbReference type="NCBIfam" id="TIGR01191">
    <property type="entry name" value="ccmC"/>
    <property type="match status" value="1"/>
</dbReference>
<evidence type="ECO:0000256" key="1">
    <source>
        <dbReference type="ARBA" id="ARBA00002442"/>
    </source>
</evidence>
<evidence type="ECO:0000259" key="10">
    <source>
        <dbReference type="Pfam" id="PF01578"/>
    </source>
</evidence>
<evidence type="ECO:0000256" key="7">
    <source>
        <dbReference type="ARBA" id="ARBA00022989"/>
    </source>
</evidence>
<name>A0ABZ2GWZ4_9GAMM</name>
<keyword evidence="9" id="KW-0813">Transport</keyword>
<dbReference type="InterPro" id="IPR002541">
    <property type="entry name" value="Cyt_c_assembly"/>
</dbReference>
<feature type="transmembrane region" description="Helical" evidence="9">
    <location>
        <begin position="92"/>
        <end position="115"/>
    </location>
</feature>
<keyword evidence="9" id="KW-0997">Cell inner membrane</keyword>
<comment type="function">
    <text evidence="1 9">Required for the export of heme to the periplasm for the biogenesis of c-type cytochromes.</text>
</comment>
<evidence type="ECO:0000256" key="4">
    <source>
        <dbReference type="ARBA" id="ARBA00016463"/>
    </source>
</evidence>
<dbReference type="Proteomes" id="UP001368618">
    <property type="component" value="Chromosome"/>
</dbReference>
<keyword evidence="9" id="KW-1003">Cell membrane</keyword>
<sequence length="249" mass="29601">MLKLFFKSNFYSEKTYLFFKKWSKRFSIIFCIFLILGFLCGLFFSPSDYYQRDAFRIMYVHVPTAFLSIMIYIVMSFLGLIFLILESGIIIILLDSFVILGILMTFLTLITGSIWGKPMWGTWWVWDARLTSELILFFIYLSIFIVSNSNYVNRGKNFKIVSILILVGLIDLPIIHYSVVWWSTLHQGSTFSFLYGTKITFSMYYPLIITLFGFIIYCFWFIFQKVCYEIVLHEYDSKWVKSFIMLKKL</sequence>
<dbReference type="PANTHER" id="PTHR30071:SF1">
    <property type="entry name" value="CYTOCHROME B_B6 PROTEIN-RELATED"/>
    <property type="match status" value="1"/>
</dbReference>
<dbReference type="RefSeq" id="WP_100114667.1">
    <property type="nucleotide sequence ID" value="NZ_CP021497.1"/>
</dbReference>
<dbReference type="InterPro" id="IPR045062">
    <property type="entry name" value="Cyt_c_biogenesis_CcsA/CcmC"/>
</dbReference>
<evidence type="ECO:0000256" key="2">
    <source>
        <dbReference type="ARBA" id="ARBA00004141"/>
    </source>
</evidence>
<feature type="transmembrane region" description="Helical" evidence="9">
    <location>
        <begin position="26"/>
        <end position="45"/>
    </location>
</feature>
<keyword evidence="12" id="KW-1185">Reference proteome</keyword>
<keyword evidence="8 9" id="KW-0472">Membrane</keyword>
<dbReference type="Pfam" id="PF01578">
    <property type="entry name" value="Cytochrom_C_asm"/>
    <property type="match status" value="1"/>
</dbReference>
<protein>
    <recommendedName>
        <fullName evidence="4 9">Heme exporter protein C</fullName>
    </recommendedName>
    <alternativeName>
        <fullName evidence="9">Cytochrome c-type biogenesis protein</fullName>
    </alternativeName>
</protein>